<dbReference type="Proteomes" id="UP000054776">
    <property type="component" value="Unassembled WGS sequence"/>
</dbReference>
<dbReference type="EMBL" id="JYDH01000047">
    <property type="protein sequence ID" value="KRY36006.1"/>
    <property type="molecule type" value="Genomic_DNA"/>
</dbReference>
<dbReference type="InParanoid" id="A0A0V1BGD1"/>
<name>A0A0V1BGD1_TRISP</name>
<keyword evidence="2" id="KW-1185">Reference proteome</keyword>
<comment type="caution">
    <text evidence="1">The sequence shown here is derived from an EMBL/GenBank/DDBJ whole genome shotgun (WGS) entry which is preliminary data.</text>
</comment>
<accession>A0A0V1BGD1</accession>
<protein>
    <submittedName>
        <fullName evidence="1">Uncharacterized protein</fullName>
    </submittedName>
</protein>
<organism evidence="1 2">
    <name type="scientific">Trichinella spiralis</name>
    <name type="common">Trichina worm</name>
    <dbReference type="NCBI Taxonomy" id="6334"/>
    <lineage>
        <taxon>Eukaryota</taxon>
        <taxon>Metazoa</taxon>
        <taxon>Ecdysozoa</taxon>
        <taxon>Nematoda</taxon>
        <taxon>Enoplea</taxon>
        <taxon>Dorylaimia</taxon>
        <taxon>Trichinellida</taxon>
        <taxon>Trichinellidae</taxon>
        <taxon>Trichinella</taxon>
    </lineage>
</organism>
<sequence>MMMTCKIVVFQTTYQYTFAYLLHIWKSNFLIDISYTIGGVFQCIQSCSKISFCQQCIPSLWVKLDAVSLNYP</sequence>
<evidence type="ECO:0000313" key="2">
    <source>
        <dbReference type="Proteomes" id="UP000054776"/>
    </source>
</evidence>
<dbReference type="AlphaFoldDB" id="A0A0V1BGD1"/>
<gene>
    <name evidence="1" type="ORF">T01_14572</name>
</gene>
<evidence type="ECO:0000313" key="1">
    <source>
        <dbReference type="EMBL" id="KRY36006.1"/>
    </source>
</evidence>
<reference evidence="1 2" key="1">
    <citation type="submission" date="2015-01" db="EMBL/GenBank/DDBJ databases">
        <title>Evolution of Trichinella species and genotypes.</title>
        <authorList>
            <person name="Korhonen P.K."/>
            <person name="Edoardo P."/>
            <person name="Giuseppe L.R."/>
            <person name="Gasser R.B."/>
        </authorList>
    </citation>
    <scope>NUCLEOTIDE SEQUENCE [LARGE SCALE GENOMIC DNA]</scope>
    <source>
        <strain evidence="1">ISS3</strain>
    </source>
</reference>
<proteinExistence type="predicted"/>